<dbReference type="GO" id="GO:0005730">
    <property type="term" value="C:nucleolus"/>
    <property type="evidence" value="ECO:0007669"/>
    <property type="project" value="TreeGrafter"/>
</dbReference>
<evidence type="ECO:0000256" key="3">
    <source>
        <dbReference type="ARBA" id="ARBA00023161"/>
    </source>
</evidence>
<organism evidence="7 8">
    <name type="scientific">Rozella allomycis (strain CSF55)</name>
    <dbReference type="NCBI Taxonomy" id="988480"/>
    <lineage>
        <taxon>Eukaryota</taxon>
        <taxon>Fungi</taxon>
        <taxon>Fungi incertae sedis</taxon>
        <taxon>Cryptomycota</taxon>
        <taxon>Cryptomycota incertae sedis</taxon>
        <taxon>Rozella</taxon>
    </lineage>
</organism>
<keyword evidence="3" id="KW-0866">Nonsense-mediated mRNA decay</keyword>
<dbReference type="EMBL" id="KE561265">
    <property type="protein sequence ID" value="EPZ31303.1"/>
    <property type="molecule type" value="Genomic_DNA"/>
</dbReference>
<comment type="subcellular location">
    <subcellularLocation>
        <location evidence="1">Nucleus</location>
    </subcellularLocation>
</comment>
<evidence type="ECO:0000256" key="4">
    <source>
        <dbReference type="ARBA" id="ARBA00023242"/>
    </source>
</evidence>
<keyword evidence="8" id="KW-1185">Reference proteome</keyword>
<dbReference type="OrthoDB" id="18087at2759"/>
<accession>A0A075ARY4</accession>
<dbReference type="InterPro" id="IPR039722">
    <property type="entry name" value="Upf3"/>
</dbReference>
<dbReference type="CDD" id="cd12455">
    <property type="entry name" value="RRM_like_Smg4_UPF3"/>
    <property type="match status" value="1"/>
</dbReference>
<dbReference type="InterPro" id="IPR035979">
    <property type="entry name" value="RBD_domain_sf"/>
</dbReference>
<evidence type="ECO:0000256" key="5">
    <source>
        <dbReference type="SAM" id="MobiDB-lite"/>
    </source>
</evidence>
<dbReference type="GO" id="GO:0003729">
    <property type="term" value="F:mRNA binding"/>
    <property type="evidence" value="ECO:0007669"/>
    <property type="project" value="TreeGrafter"/>
</dbReference>
<dbReference type="InterPro" id="IPR005120">
    <property type="entry name" value="UPF3_dom"/>
</dbReference>
<reference evidence="7 8" key="1">
    <citation type="journal article" date="2013" name="Curr. Biol.">
        <title>Shared signatures of parasitism and phylogenomics unite Cryptomycota and microsporidia.</title>
        <authorList>
            <person name="James T.Y."/>
            <person name="Pelin A."/>
            <person name="Bonen L."/>
            <person name="Ahrendt S."/>
            <person name="Sain D."/>
            <person name="Corradi N."/>
            <person name="Stajich J.E."/>
        </authorList>
    </citation>
    <scope>NUCLEOTIDE SEQUENCE [LARGE SCALE GENOMIC DNA]</scope>
    <source>
        <strain evidence="7 8">CSF55</strain>
    </source>
</reference>
<dbReference type="InterPro" id="IPR012677">
    <property type="entry name" value="Nucleotide-bd_a/b_plait_sf"/>
</dbReference>
<evidence type="ECO:0000256" key="1">
    <source>
        <dbReference type="ARBA" id="ARBA00004123"/>
    </source>
</evidence>
<dbReference type="PANTHER" id="PTHR13112:SF0">
    <property type="entry name" value="FI21285P1"/>
    <property type="match status" value="1"/>
</dbReference>
<feature type="compositionally biased region" description="Basic residues" evidence="5">
    <location>
        <begin position="190"/>
        <end position="200"/>
    </location>
</feature>
<dbReference type="GO" id="GO:0000184">
    <property type="term" value="P:nuclear-transcribed mRNA catabolic process, nonsense-mediated decay"/>
    <property type="evidence" value="ECO:0007669"/>
    <property type="project" value="UniProtKB-KW"/>
</dbReference>
<proteinExistence type="inferred from homology"/>
<keyword evidence="4" id="KW-0539">Nucleus</keyword>
<evidence type="ECO:0000313" key="7">
    <source>
        <dbReference type="EMBL" id="EPZ31303.1"/>
    </source>
</evidence>
<protein>
    <submittedName>
        <fullName evidence="7">Nucleotide-binding, alpha-beta plait domain-containing protein</fullName>
    </submittedName>
</protein>
<gene>
    <name evidence="7" type="ORF">O9G_000948</name>
</gene>
<name>A0A075ARY4_ROZAC</name>
<dbReference type="AlphaFoldDB" id="A0A075ARY4"/>
<sequence length="217" mass="24794">MATSSQKIKSKIVVRYLPPSLTEETFLKTISAHLPNVTWKTYLKDNLSVKGKKFSIAYLNFKTEESVLNFAKEFDGHVFVDSSGNHYRISVDFALYQSIPINSTFFKRTNQIENDPDYLNFLSIINDGDGNQCVKTEQELLDILNPNLQPESNSLHANNGKTPLLEYLEQKRQEKAELFMNQNSVVKNPTKGKSKRRKLLKSSGDNSLQSQSHHKHD</sequence>
<dbReference type="SUPFAM" id="SSF54928">
    <property type="entry name" value="RNA-binding domain, RBD"/>
    <property type="match status" value="1"/>
</dbReference>
<evidence type="ECO:0000256" key="2">
    <source>
        <dbReference type="ARBA" id="ARBA00005991"/>
    </source>
</evidence>
<dbReference type="PANTHER" id="PTHR13112">
    <property type="entry name" value="UPF3 REGULATOR OF NONSENSE TRANSCRIPTS-LIKE PROTEIN"/>
    <property type="match status" value="1"/>
</dbReference>
<feature type="domain" description="UPF3" evidence="6">
    <location>
        <begin position="9"/>
        <end position="173"/>
    </location>
</feature>
<dbReference type="Pfam" id="PF03467">
    <property type="entry name" value="Smg4_UPF3"/>
    <property type="match status" value="1"/>
</dbReference>
<dbReference type="Gene3D" id="3.30.70.330">
    <property type="match status" value="1"/>
</dbReference>
<comment type="similarity">
    <text evidence="2">Belongs to the RENT3 family.</text>
</comment>
<dbReference type="Proteomes" id="UP000030755">
    <property type="component" value="Unassembled WGS sequence"/>
</dbReference>
<dbReference type="STRING" id="988480.A0A075ARY4"/>
<dbReference type="GO" id="GO:0045727">
    <property type="term" value="P:positive regulation of translation"/>
    <property type="evidence" value="ECO:0007669"/>
    <property type="project" value="TreeGrafter"/>
</dbReference>
<dbReference type="HOGENOM" id="CLU_1272897_0_0_1"/>
<dbReference type="GO" id="GO:0005737">
    <property type="term" value="C:cytoplasm"/>
    <property type="evidence" value="ECO:0007669"/>
    <property type="project" value="TreeGrafter"/>
</dbReference>
<feature type="region of interest" description="Disordered" evidence="5">
    <location>
        <begin position="179"/>
        <end position="217"/>
    </location>
</feature>
<evidence type="ECO:0000259" key="6">
    <source>
        <dbReference type="Pfam" id="PF03467"/>
    </source>
</evidence>
<evidence type="ECO:0000313" key="8">
    <source>
        <dbReference type="Proteomes" id="UP000030755"/>
    </source>
</evidence>